<feature type="signal peptide" evidence="1">
    <location>
        <begin position="1"/>
        <end position="18"/>
    </location>
</feature>
<protein>
    <submittedName>
        <fullName evidence="2">Uncharacterized protein</fullName>
    </submittedName>
</protein>
<gene>
    <name evidence="2" type="ORF">GV832_03195</name>
</gene>
<evidence type="ECO:0000313" key="3">
    <source>
        <dbReference type="Proteomes" id="UP001193501"/>
    </source>
</evidence>
<accession>A0AAE4Y8F9</accession>
<sequence length="136" mass="14990">MIRLALLAFLPSLSAAQAQESFVGQYGSASDPATSCATNPHTIEFMAQPPHAFLTWDHPYIDAAGAEVQGRRFDLEAMGDTMLTLREEGGARLPDGSRPTWFLRLTENPKGYCWGRADWPVVRCEDQQVLCTEATS</sequence>
<name>A0AAE4Y8F9_9RHOB</name>
<reference evidence="2" key="1">
    <citation type="submission" date="2020-01" db="EMBL/GenBank/DDBJ databases">
        <authorList>
            <person name="Chen W.-M."/>
        </authorList>
    </citation>
    <scope>NUCLEOTIDE SEQUENCE</scope>
    <source>
        <strain evidence="2">CYK-10</strain>
    </source>
</reference>
<comment type="caution">
    <text evidence="2">The sequence shown here is derived from an EMBL/GenBank/DDBJ whole genome shotgun (WGS) entry which is preliminary data.</text>
</comment>
<feature type="chain" id="PRO_5041960539" evidence="1">
    <location>
        <begin position="19"/>
        <end position="136"/>
    </location>
</feature>
<dbReference type="RefSeq" id="WP_168773373.1">
    <property type="nucleotide sequence ID" value="NZ_JAABNR010000002.1"/>
</dbReference>
<evidence type="ECO:0000313" key="2">
    <source>
        <dbReference type="EMBL" id="NBZ86573.1"/>
    </source>
</evidence>
<organism evidence="2 3">
    <name type="scientific">Stagnihabitans tardus</name>
    <dbReference type="NCBI Taxonomy" id="2699202"/>
    <lineage>
        <taxon>Bacteria</taxon>
        <taxon>Pseudomonadati</taxon>
        <taxon>Pseudomonadota</taxon>
        <taxon>Alphaproteobacteria</taxon>
        <taxon>Rhodobacterales</taxon>
        <taxon>Paracoccaceae</taxon>
        <taxon>Stagnihabitans</taxon>
    </lineage>
</organism>
<keyword evidence="3" id="KW-1185">Reference proteome</keyword>
<dbReference type="Proteomes" id="UP001193501">
    <property type="component" value="Unassembled WGS sequence"/>
</dbReference>
<proteinExistence type="predicted"/>
<keyword evidence="1" id="KW-0732">Signal</keyword>
<evidence type="ECO:0000256" key="1">
    <source>
        <dbReference type="SAM" id="SignalP"/>
    </source>
</evidence>
<dbReference type="AlphaFoldDB" id="A0AAE4Y8F9"/>
<dbReference type="EMBL" id="JAABNR010000002">
    <property type="protein sequence ID" value="NBZ86573.1"/>
    <property type="molecule type" value="Genomic_DNA"/>
</dbReference>